<dbReference type="Pfam" id="PF25917">
    <property type="entry name" value="BSH_RND"/>
    <property type="match status" value="1"/>
</dbReference>
<feature type="domain" description="Multidrug resistance protein MdtA-like barrel-sandwich hybrid" evidence="2">
    <location>
        <begin position="63"/>
        <end position="190"/>
    </location>
</feature>
<dbReference type="InterPro" id="IPR058625">
    <property type="entry name" value="MdtA-like_BSH"/>
</dbReference>
<comment type="caution">
    <text evidence="4">The sequence shown here is derived from an EMBL/GenBank/DDBJ whole genome shotgun (WGS) entry which is preliminary data.</text>
</comment>
<dbReference type="OrthoDB" id="9801814at2"/>
<dbReference type="NCBIfam" id="TIGR01730">
    <property type="entry name" value="RND_mfp"/>
    <property type="match status" value="1"/>
</dbReference>
<dbReference type="InterPro" id="IPR058626">
    <property type="entry name" value="MdtA-like_b-barrel"/>
</dbReference>
<dbReference type="Gene3D" id="2.40.420.20">
    <property type="match status" value="1"/>
</dbReference>
<sequence>MKHRYLPFIFSFGFLVLFSSCGDKQEQATPQTQGPSPFQVTTIPQKTVTGYTTYPTSIEGVNNSEVRPKISGYITDVLVDEGQKVRKGQILFKLETQMLNQDAAAGMANVNAAQVEVDKLIPLVEKNIISNVQLETAKAKLAQAKAGYNSIAASIDYANIKSPVDGHVGAIAFRTGALVSPNDPTPLTTVSETREVYAFFAMNERDYLNFIQIAKGETLSEKIKNFPPVELQLVNDEIYDEKGTIETVTGQIDPSTGTVSFRAVFKNPNRFLANGNSGKIRIPKTYTDVVVVPEVASYEQQGKVYVYRVQGDTLAVSTIVGVKDRIDNMIVVSSGIEAGDKIVAGGVGKLRNNTPIVPQPVVFDSIVKSNKPVFN</sequence>
<evidence type="ECO:0000313" key="4">
    <source>
        <dbReference type="EMBL" id="TYB75261.1"/>
    </source>
</evidence>
<dbReference type="GO" id="GO:0005886">
    <property type="term" value="C:plasma membrane"/>
    <property type="evidence" value="ECO:0007669"/>
    <property type="project" value="TreeGrafter"/>
</dbReference>
<dbReference type="Gene3D" id="1.10.287.470">
    <property type="entry name" value="Helix hairpin bin"/>
    <property type="match status" value="1"/>
</dbReference>
<feature type="domain" description="Multidrug resistance protein MdtA-like beta-barrel" evidence="3">
    <location>
        <begin position="218"/>
        <end position="282"/>
    </location>
</feature>
<dbReference type="PANTHER" id="PTHR30158">
    <property type="entry name" value="ACRA/E-RELATED COMPONENT OF DRUG EFFLUX TRANSPORTER"/>
    <property type="match status" value="1"/>
</dbReference>
<protein>
    <submittedName>
        <fullName evidence="4">Efflux RND transporter periplasmic adaptor subunit</fullName>
    </submittedName>
</protein>
<dbReference type="Gene3D" id="2.40.30.170">
    <property type="match status" value="1"/>
</dbReference>
<dbReference type="Proteomes" id="UP000324358">
    <property type="component" value="Unassembled WGS sequence"/>
</dbReference>
<comment type="similarity">
    <text evidence="1">Belongs to the membrane fusion protein (MFP) (TC 8.A.1) family.</text>
</comment>
<reference evidence="4 5" key="1">
    <citation type="submission" date="2019-08" db="EMBL/GenBank/DDBJ databases">
        <title>Genomes of Antarctic Bizionia species.</title>
        <authorList>
            <person name="Bowman J.P."/>
        </authorList>
    </citation>
    <scope>NUCLEOTIDE SEQUENCE [LARGE SCALE GENOMIC DNA]</scope>
    <source>
        <strain evidence="4 5">APA-1</strain>
    </source>
</reference>
<dbReference type="Pfam" id="PF25944">
    <property type="entry name" value="Beta-barrel_RND"/>
    <property type="match status" value="1"/>
</dbReference>
<evidence type="ECO:0000259" key="3">
    <source>
        <dbReference type="Pfam" id="PF25944"/>
    </source>
</evidence>
<evidence type="ECO:0000259" key="2">
    <source>
        <dbReference type="Pfam" id="PF25917"/>
    </source>
</evidence>
<evidence type="ECO:0000313" key="5">
    <source>
        <dbReference type="Proteomes" id="UP000324358"/>
    </source>
</evidence>
<dbReference type="GO" id="GO:0046677">
    <property type="term" value="P:response to antibiotic"/>
    <property type="evidence" value="ECO:0007669"/>
    <property type="project" value="TreeGrafter"/>
</dbReference>
<dbReference type="AlphaFoldDB" id="A0A5D0R363"/>
<dbReference type="InterPro" id="IPR006143">
    <property type="entry name" value="RND_pump_MFP"/>
</dbReference>
<keyword evidence="5" id="KW-1185">Reference proteome</keyword>
<dbReference type="SUPFAM" id="SSF111369">
    <property type="entry name" value="HlyD-like secretion proteins"/>
    <property type="match status" value="1"/>
</dbReference>
<dbReference type="PROSITE" id="PS51257">
    <property type="entry name" value="PROKAR_LIPOPROTEIN"/>
    <property type="match status" value="1"/>
</dbReference>
<dbReference type="RefSeq" id="WP_066247351.1">
    <property type="nucleotide sequence ID" value="NZ_VSKL01000001.1"/>
</dbReference>
<proteinExistence type="inferred from homology"/>
<dbReference type="EMBL" id="VSKL01000001">
    <property type="protein sequence ID" value="TYB75261.1"/>
    <property type="molecule type" value="Genomic_DNA"/>
</dbReference>
<gene>
    <name evidence="4" type="ORF">ES675_03805</name>
</gene>
<dbReference type="Gene3D" id="2.40.50.100">
    <property type="match status" value="1"/>
</dbReference>
<accession>A0A5D0R363</accession>
<dbReference type="GO" id="GO:0022857">
    <property type="term" value="F:transmembrane transporter activity"/>
    <property type="evidence" value="ECO:0007669"/>
    <property type="project" value="InterPro"/>
</dbReference>
<dbReference type="GO" id="GO:0030313">
    <property type="term" value="C:cell envelope"/>
    <property type="evidence" value="ECO:0007669"/>
    <property type="project" value="UniProtKB-SubCell"/>
</dbReference>
<organism evidence="4 5">
    <name type="scientific">Bizionia algoritergicola</name>
    <dbReference type="NCBI Taxonomy" id="291187"/>
    <lineage>
        <taxon>Bacteria</taxon>
        <taxon>Pseudomonadati</taxon>
        <taxon>Bacteroidota</taxon>
        <taxon>Flavobacteriia</taxon>
        <taxon>Flavobacteriales</taxon>
        <taxon>Flavobacteriaceae</taxon>
        <taxon>Bizionia</taxon>
    </lineage>
</organism>
<evidence type="ECO:0000256" key="1">
    <source>
        <dbReference type="ARBA" id="ARBA00009477"/>
    </source>
</evidence>
<name>A0A5D0R363_9FLAO</name>
<dbReference type="PANTHER" id="PTHR30158:SF23">
    <property type="entry name" value="MULTIDRUG RESISTANCE PROTEIN MEXA"/>
    <property type="match status" value="1"/>
</dbReference>